<evidence type="ECO:0000256" key="2">
    <source>
        <dbReference type="SAM" id="Phobius"/>
    </source>
</evidence>
<protein>
    <submittedName>
        <fullName evidence="3">Uncharacterized protein</fullName>
    </submittedName>
</protein>
<dbReference type="AlphaFoldDB" id="A0A0G0QVV4"/>
<reference evidence="3 4" key="1">
    <citation type="journal article" date="2015" name="Nature">
        <title>rRNA introns, odd ribosomes, and small enigmatic genomes across a large radiation of phyla.</title>
        <authorList>
            <person name="Brown C.T."/>
            <person name="Hug L.A."/>
            <person name="Thomas B.C."/>
            <person name="Sharon I."/>
            <person name="Castelle C.J."/>
            <person name="Singh A."/>
            <person name="Wilkins M.J."/>
            <person name="Williams K.H."/>
            <person name="Banfield J.F."/>
        </authorList>
    </citation>
    <scope>NUCLEOTIDE SEQUENCE [LARGE SCALE GENOMIC DNA]</scope>
</reference>
<evidence type="ECO:0000313" key="4">
    <source>
        <dbReference type="Proteomes" id="UP000034881"/>
    </source>
</evidence>
<organism evidence="3 4">
    <name type="scientific">Candidatus Daviesbacteria bacterium GW2011_GWC2_40_12</name>
    <dbReference type="NCBI Taxonomy" id="1618431"/>
    <lineage>
        <taxon>Bacteria</taxon>
        <taxon>Candidatus Daviesiibacteriota</taxon>
    </lineage>
</organism>
<feature type="compositionally biased region" description="Polar residues" evidence="1">
    <location>
        <begin position="68"/>
        <end position="82"/>
    </location>
</feature>
<feature type="transmembrane region" description="Helical" evidence="2">
    <location>
        <begin position="102"/>
        <end position="122"/>
    </location>
</feature>
<name>A0A0G0QVV4_9BACT</name>
<comment type="caution">
    <text evidence="3">The sequence shown here is derived from an EMBL/GenBank/DDBJ whole genome shotgun (WGS) entry which is preliminary data.</text>
</comment>
<dbReference type="Proteomes" id="UP000034881">
    <property type="component" value="Unassembled WGS sequence"/>
</dbReference>
<gene>
    <name evidence="3" type="ORF">UT77_C0010G0007</name>
</gene>
<feature type="transmembrane region" description="Helical" evidence="2">
    <location>
        <begin position="16"/>
        <end position="36"/>
    </location>
</feature>
<dbReference type="EMBL" id="LBYB01000010">
    <property type="protein sequence ID" value="KKR41481.1"/>
    <property type="molecule type" value="Genomic_DNA"/>
</dbReference>
<evidence type="ECO:0000313" key="3">
    <source>
        <dbReference type="EMBL" id="KKR41481.1"/>
    </source>
</evidence>
<sequence>MLWVYDNIALMEDPRWLRVIIIGLVLAALAIGYFLFSGRFLSNNATKVGQQESQQIPAVSASPASSVLGENTQVSPKPSPTSAFDRIVERNKGGVQTLPKTAFPAGLALVFSVSAIVSGWSLRKFPH</sequence>
<evidence type="ECO:0000256" key="1">
    <source>
        <dbReference type="SAM" id="MobiDB-lite"/>
    </source>
</evidence>
<proteinExistence type="predicted"/>
<keyword evidence="2" id="KW-1133">Transmembrane helix</keyword>
<keyword evidence="2" id="KW-0812">Transmembrane</keyword>
<feature type="region of interest" description="Disordered" evidence="1">
    <location>
        <begin position="61"/>
        <end position="82"/>
    </location>
</feature>
<keyword evidence="2" id="KW-0472">Membrane</keyword>
<accession>A0A0G0QVV4</accession>